<comment type="caution">
    <text evidence="1">The sequence shown here is derived from an EMBL/GenBank/DDBJ whole genome shotgun (WGS) entry which is preliminary data.</text>
</comment>
<reference evidence="2" key="1">
    <citation type="journal article" date="2019" name="Nat. Commun.">
        <title>Expansion of phycobilisome linker gene families in mesophilic red algae.</title>
        <authorList>
            <person name="Lee J."/>
            <person name="Kim D."/>
            <person name="Bhattacharya D."/>
            <person name="Yoon H.S."/>
        </authorList>
    </citation>
    <scope>NUCLEOTIDE SEQUENCE [LARGE SCALE GENOMIC DNA]</scope>
    <source>
        <strain evidence="2">CCMP 1328</strain>
    </source>
</reference>
<protein>
    <submittedName>
        <fullName evidence="1">Uncharacterized protein</fullName>
    </submittedName>
</protein>
<evidence type="ECO:0000313" key="1">
    <source>
        <dbReference type="EMBL" id="KAA8494366.1"/>
    </source>
</evidence>
<accession>A0A5J4YSQ1</accession>
<proteinExistence type="predicted"/>
<evidence type="ECO:0000313" key="2">
    <source>
        <dbReference type="Proteomes" id="UP000324585"/>
    </source>
</evidence>
<sequence length="424" mass="47812">METIRQVAAHFEQVSSLLLCVSEGSTNFSGSLYQVLCAYRGMFGAEEFEQMLMVHVTKSAMLDDEIFDQDTDRCVSLLASQEERRNGLVKLLTDGFSVSDNDIRKSDKSPPGQGISHTNALAMKFSKASQSPGSFSPKTHKTMRSVELRSMMLDALSRTQLIDCKARKDRDQAFDQFMSQLKEMKDVRDQDTKISKVKRNCGKSKRAWRRTGFPNEGSGARLKTCEAPELPKHGSSTIEWYAIIKEIVGTDNFISGFELSEYTFRKGTVTSSVKELLVTVMPKEVSEEAINEAFQRVKLAETNARENADDILTPKEWEKVMARAYRDRDEGHDVDIEGLEATMQEQLDLDKTDLASEEAANEAIEQVKLAETNERENADDFLTAEEWENVIASAYRGRDEGQDVDIEGLKAMMQEQLKLDETDL</sequence>
<dbReference type="AlphaFoldDB" id="A0A5J4YSQ1"/>
<organism evidence="1 2">
    <name type="scientific">Porphyridium purpureum</name>
    <name type="common">Red alga</name>
    <name type="synonym">Porphyridium cruentum</name>
    <dbReference type="NCBI Taxonomy" id="35688"/>
    <lineage>
        <taxon>Eukaryota</taxon>
        <taxon>Rhodophyta</taxon>
        <taxon>Bangiophyceae</taxon>
        <taxon>Porphyridiales</taxon>
        <taxon>Porphyridiaceae</taxon>
        <taxon>Porphyridium</taxon>
    </lineage>
</organism>
<keyword evidence="2" id="KW-1185">Reference proteome</keyword>
<gene>
    <name evidence="1" type="ORF">FVE85_2607</name>
</gene>
<dbReference type="Proteomes" id="UP000324585">
    <property type="component" value="Unassembled WGS sequence"/>
</dbReference>
<dbReference type="EMBL" id="VRMN01000004">
    <property type="protein sequence ID" value="KAA8494366.1"/>
    <property type="molecule type" value="Genomic_DNA"/>
</dbReference>
<name>A0A5J4YSQ1_PORPP</name>